<dbReference type="Gene3D" id="2.30.39.10">
    <property type="entry name" value="Alpha-1-antitrypsin, domain 1"/>
    <property type="match status" value="1"/>
</dbReference>
<dbReference type="GO" id="GO:0004867">
    <property type="term" value="F:serine-type endopeptidase inhibitor activity"/>
    <property type="evidence" value="ECO:0007669"/>
    <property type="project" value="InterPro"/>
</dbReference>
<dbReference type="InterPro" id="IPR042185">
    <property type="entry name" value="Serpin_sf_2"/>
</dbReference>
<gene>
    <name evidence="2" type="ORF">IAB60_11410</name>
</gene>
<feature type="domain" description="Serpin" evidence="1">
    <location>
        <begin position="62"/>
        <end position="211"/>
    </location>
</feature>
<dbReference type="InterPro" id="IPR000215">
    <property type="entry name" value="Serpin_fam"/>
</dbReference>
<evidence type="ECO:0000259" key="1">
    <source>
        <dbReference type="Pfam" id="PF00079"/>
    </source>
</evidence>
<dbReference type="EMBL" id="DVKS01000189">
    <property type="protein sequence ID" value="HIT42680.1"/>
    <property type="molecule type" value="Genomic_DNA"/>
</dbReference>
<protein>
    <recommendedName>
        <fullName evidence="1">Serpin domain-containing protein</fullName>
    </recommendedName>
</protein>
<dbReference type="InterPro" id="IPR036186">
    <property type="entry name" value="Serpin_sf"/>
</dbReference>
<reference evidence="2" key="2">
    <citation type="journal article" date="2021" name="PeerJ">
        <title>Extensive microbial diversity within the chicken gut microbiome revealed by metagenomics and culture.</title>
        <authorList>
            <person name="Gilroy R."/>
            <person name="Ravi A."/>
            <person name="Getino M."/>
            <person name="Pursley I."/>
            <person name="Horton D.L."/>
            <person name="Alikhan N.F."/>
            <person name="Baker D."/>
            <person name="Gharbi K."/>
            <person name="Hall N."/>
            <person name="Watson M."/>
            <person name="Adriaenssens E.M."/>
            <person name="Foster-Nyarko E."/>
            <person name="Jarju S."/>
            <person name="Secka A."/>
            <person name="Antonio M."/>
            <person name="Oren A."/>
            <person name="Chaudhuri R.R."/>
            <person name="La Ragione R."/>
            <person name="Hildebrand F."/>
            <person name="Pallen M.J."/>
        </authorList>
    </citation>
    <scope>NUCLEOTIDE SEQUENCE</scope>
    <source>
        <strain evidence="2">CHK123-3438</strain>
    </source>
</reference>
<dbReference type="AlphaFoldDB" id="A0A9D1GK64"/>
<comment type="caution">
    <text evidence="2">The sequence shown here is derived from an EMBL/GenBank/DDBJ whole genome shotgun (WGS) entry which is preliminary data.</text>
</comment>
<dbReference type="GO" id="GO:0005615">
    <property type="term" value="C:extracellular space"/>
    <property type="evidence" value="ECO:0007669"/>
    <property type="project" value="InterPro"/>
</dbReference>
<name>A0A9D1GK64_9FIRM</name>
<sequence length="215" mass="23459">MYHDMKKKPFFRHFLLTAALAGCISSGCLPEALSLCFPPFQEKDSPFSSFLLRTYAAEEGGAYAFAALLPKEGISLDQYISSLTGQDLQNLLSSPADIKVNASVPKFDIVFSATFSDELKNMGMELPLTSEADFSGIGTFTKGDFGISGVLHKTRMIVDERGTKAAAASATILLTGFPKQEEFKTVCLNRPFLCMIIDTQNRIPLFMGAVRTLDS</sequence>
<dbReference type="Proteomes" id="UP000886860">
    <property type="component" value="Unassembled WGS sequence"/>
</dbReference>
<dbReference type="PROSITE" id="PS51257">
    <property type="entry name" value="PROKAR_LIPOPROTEIN"/>
    <property type="match status" value="1"/>
</dbReference>
<dbReference type="Gene3D" id="3.30.497.10">
    <property type="entry name" value="Antithrombin, subunit I, domain 2"/>
    <property type="match status" value="1"/>
</dbReference>
<proteinExistence type="predicted"/>
<reference evidence="2" key="1">
    <citation type="submission" date="2020-10" db="EMBL/GenBank/DDBJ databases">
        <authorList>
            <person name="Gilroy R."/>
        </authorList>
    </citation>
    <scope>NUCLEOTIDE SEQUENCE</scope>
    <source>
        <strain evidence="2">CHK123-3438</strain>
    </source>
</reference>
<accession>A0A9D1GK64</accession>
<dbReference type="Pfam" id="PF00079">
    <property type="entry name" value="Serpin"/>
    <property type="match status" value="1"/>
</dbReference>
<dbReference type="SUPFAM" id="SSF56574">
    <property type="entry name" value="Serpins"/>
    <property type="match status" value="1"/>
</dbReference>
<dbReference type="PANTHER" id="PTHR11461">
    <property type="entry name" value="SERINE PROTEASE INHIBITOR, SERPIN"/>
    <property type="match status" value="1"/>
</dbReference>
<evidence type="ECO:0000313" key="3">
    <source>
        <dbReference type="Proteomes" id="UP000886860"/>
    </source>
</evidence>
<organism evidence="2 3">
    <name type="scientific">Candidatus Caccovicinus merdipullorum</name>
    <dbReference type="NCBI Taxonomy" id="2840724"/>
    <lineage>
        <taxon>Bacteria</taxon>
        <taxon>Bacillati</taxon>
        <taxon>Bacillota</taxon>
        <taxon>Clostridia</taxon>
        <taxon>Eubacteriales</taxon>
        <taxon>Candidatus Caccovicinus</taxon>
    </lineage>
</organism>
<dbReference type="InterPro" id="IPR042178">
    <property type="entry name" value="Serpin_sf_1"/>
</dbReference>
<dbReference type="InterPro" id="IPR023796">
    <property type="entry name" value="Serpin_dom"/>
</dbReference>
<evidence type="ECO:0000313" key="2">
    <source>
        <dbReference type="EMBL" id="HIT42680.1"/>
    </source>
</evidence>
<dbReference type="PANTHER" id="PTHR11461:SF211">
    <property type="entry name" value="GH10112P-RELATED"/>
    <property type="match status" value="1"/>
</dbReference>